<evidence type="ECO:0000256" key="8">
    <source>
        <dbReference type="ARBA" id="ARBA00023157"/>
    </source>
</evidence>
<comment type="similarity">
    <text evidence="13">Belongs to the SelWTH family.</text>
</comment>
<dbReference type="InterPro" id="IPR051441">
    <property type="entry name" value="SelW_related"/>
</dbReference>
<dbReference type="SUPFAM" id="SSF52833">
    <property type="entry name" value="Thioredoxin-like"/>
    <property type="match status" value="1"/>
</dbReference>
<keyword evidence="3" id="KW-1003">Cell membrane</keyword>
<dbReference type="GO" id="GO:0051491">
    <property type="term" value="P:positive regulation of filopodium assembly"/>
    <property type="evidence" value="ECO:0007669"/>
    <property type="project" value="TreeGrafter"/>
</dbReference>
<evidence type="ECO:0000256" key="10">
    <source>
        <dbReference type="ARBA" id="ARBA00023288"/>
    </source>
</evidence>
<dbReference type="GO" id="GO:0043066">
    <property type="term" value="P:negative regulation of apoptotic process"/>
    <property type="evidence" value="ECO:0007669"/>
    <property type="project" value="TreeGrafter"/>
</dbReference>
<accession>A0A0K8TNU5</accession>
<keyword evidence="10" id="KW-0449">Lipoprotein</keyword>
<evidence type="ECO:0000256" key="2">
    <source>
        <dbReference type="ARBA" id="ARBA00004514"/>
    </source>
</evidence>
<keyword evidence="7" id="KW-0472">Membrane</keyword>
<evidence type="ECO:0000256" key="12">
    <source>
        <dbReference type="ARBA" id="ARBA00055778"/>
    </source>
</evidence>
<dbReference type="GO" id="GO:0006915">
    <property type="term" value="P:apoptotic process"/>
    <property type="evidence" value="ECO:0007669"/>
    <property type="project" value="UniProtKB-KW"/>
</dbReference>
<evidence type="ECO:0000256" key="1">
    <source>
        <dbReference type="ARBA" id="ARBA00004342"/>
    </source>
</evidence>
<comment type="subcellular location">
    <subcellularLocation>
        <location evidence="1">Cell membrane</location>
        <topology evidence="1">Lipid-anchor</topology>
        <orientation evidence="1">Cytoplasmic side</orientation>
    </subcellularLocation>
    <subcellularLocation>
        <location evidence="2">Cytoplasm</location>
        <location evidence="2">Cytosol</location>
    </subcellularLocation>
</comment>
<keyword evidence="5" id="KW-0053">Apoptosis</keyword>
<feature type="region of interest" description="Disordered" evidence="16">
    <location>
        <begin position="73"/>
        <end position="96"/>
    </location>
</feature>
<evidence type="ECO:0000256" key="4">
    <source>
        <dbReference type="ARBA" id="ARBA00022490"/>
    </source>
</evidence>
<evidence type="ECO:0000313" key="17">
    <source>
        <dbReference type="EMBL" id="JAI15818.1"/>
    </source>
</evidence>
<dbReference type="GO" id="GO:0005829">
    <property type="term" value="C:cytosol"/>
    <property type="evidence" value="ECO:0007669"/>
    <property type="project" value="UniProtKB-SubCell"/>
</dbReference>
<dbReference type="InterPro" id="IPR011893">
    <property type="entry name" value="Selenoprotein_Rdx-typ"/>
</dbReference>
<protein>
    <recommendedName>
        <fullName evidence="15">Migration and invasion enhancer 1</fullName>
    </recommendedName>
</protein>
<dbReference type="PANTHER" id="PTHR15124:SF27">
    <property type="entry name" value="MIGRATION AND INVASION ENHANCER 1"/>
    <property type="match status" value="1"/>
</dbReference>
<keyword evidence="9" id="KW-0676">Redox-active center</keyword>
<keyword evidence="8" id="KW-1015">Disulfide bond</keyword>
<feature type="compositionally biased region" description="Polar residues" evidence="16">
    <location>
        <begin position="81"/>
        <end position="96"/>
    </location>
</feature>
<reference evidence="17" key="1">
    <citation type="journal article" date="2015" name="Insect Biochem. Mol. Biol.">
        <title>An insight into the sialome of the horse fly, Tabanus bromius.</title>
        <authorList>
            <person name="Ribeiro J.M."/>
            <person name="Kazimirova M."/>
            <person name="Takac P."/>
            <person name="Andersen J.F."/>
            <person name="Francischetti I.M."/>
        </authorList>
    </citation>
    <scope>NUCLEOTIDE SEQUENCE</scope>
</reference>
<comment type="function">
    <text evidence="12">Increases cell migration by inducing filopodia formation at the leading edge of migrating cells. Plays a role in regulation of apoptosis, possibly through control of CASP3. May be involved in a redox-related process.</text>
</comment>
<evidence type="ECO:0000256" key="9">
    <source>
        <dbReference type="ARBA" id="ARBA00023284"/>
    </source>
</evidence>
<proteinExistence type="evidence at transcript level"/>
<dbReference type="Pfam" id="PF10262">
    <property type="entry name" value="Rdx"/>
    <property type="match status" value="1"/>
</dbReference>
<evidence type="ECO:0000256" key="5">
    <source>
        <dbReference type="ARBA" id="ARBA00022703"/>
    </source>
</evidence>
<keyword evidence="11" id="KW-0636">Prenylation</keyword>
<keyword evidence="4" id="KW-0963">Cytoplasm</keyword>
<dbReference type="AlphaFoldDB" id="A0A0K8TNU5"/>
<dbReference type="GO" id="GO:0005886">
    <property type="term" value="C:plasma membrane"/>
    <property type="evidence" value="ECO:0007669"/>
    <property type="project" value="UniProtKB-SubCell"/>
</dbReference>
<evidence type="ECO:0000256" key="15">
    <source>
        <dbReference type="ARBA" id="ARBA00069166"/>
    </source>
</evidence>
<evidence type="ECO:0000256" key="7">
    <source>
        <dbReference type="ARBA" id="ARBA00023136"/>
    </source>
</evidence>
<evidence type="ECO:0000256" key="14">
    <source>
        <dbReference type="ARBA" id="ARBA00065658"/>
    </source>
</evidence>
<evidence type="ECO:0000256" key="16">
    <source>
        <dbReference type="SAM" id="MobiDB-lite"/>
    </source>
</evidence>
<evidence type="ECO:0000256" key="11">
    <source>
        <dbReference type="ARBA" id="ARBA00023289"/>
    </source>
</evidence>
<dbReference type="FunFam" id="3.40.30.10:FF:000131">
    <property type="entry name" value="migration and invasion enhancer 1"/>
    <property type="match status" value="1"/>
</dbReference>
<sequence length="96" mass="10752">MTKVDVEYCGVCNYKRKCQELAQTVKSLCPDIDVHCHQGRRGSFEVTINDTLVHSKLQSMAFPDFQDVAQTVKDVDDGKKSPTSVSQQPITDCNLM</sequence>
<dbReference type="PANTHER" id="PTHR15124">
    <property type="entry name" value="SELENOPROTEIN W"/>
    <property type="match status" value="1"/>
</dbReference>
<dbReference type="EMBL" id="GDAI01001785">
    <property type="protein sequence ID" value="JAI15818.1"/>
    <property type="molecule type" value="mRNA"/>
</dbReference>
<evidence type="ECO:0000256" key="3">
    <source>
        <dbReference type="ARBA" id="ARBA00022475"/>
    </source>
</evidence>
<dbReference type="InterPro" id="IPR036249">
    <property type="entry name" value="Thioredoxin-like_sf"/>
</dbReference>
<organism evidence="17">
    <name type="scientific">Tabanus bromius</name>
    <name type="common">Band-eyed brown horse fly</name>
    <dbReference type="NCBI Taxonomy" id="304241"/>
    <lineage>
        <taxon>Eukaryota</taxon>
        <taxon>Metazoa</taxon>
        <taxon>Ecdysozoa</taxon>
        <taxon>Arthropoda</taxon>
        <taxon>Hexapoda</taxon>
        <taxon>Insecta</taxon>
        <taxon>Pterygota</taxon>
        <taxon>Neoptera</taxon>
        <taxon>Endopterygota</taxon>
        <taxon>Diptera</taxon>
        <taxon>Brachycera</taxon>
        <taxon>Tabanomorpha</taxon>
        <taxon>Tabanoidea</taxon>
        <taxon>Tabanidae</taxon>
        <taxon>Tabanus</taxon>
    </lineage>
</organism>
<dbReference type="Gene3D" id="3.40.30.10">
    <property type="entry name" value="Glutaredoxin"/>
    <property type="match status" value="1"/>
</dbReference>
<name>A0A0K8TNU5_TABBR</name>
<dbReference type="NCBIfam" id="TIGR02174">
    <property type="entry name" value="CXXU_selWTH"/>
    <property type="match status" value="1"/>
</dbReference>
<comment type="subunit">
    <text evidence="14">Interacts with GPX1.</text>
</comment>
<evidence type="ECO:0000256" key="6">
    <source>
        <dbReference type="ARBA" id="ARBA00022990"/>
    </source>
</evidence>
<evidence type="ECO:0000256" key="13">
    <source>
        <dbReference type="ARBA" id="ARBA00060789"/>
    </source>
</evidence>
<keyword evidence="6" id="KW-0007">Acetylation</keyword>